<evidence type="ECO:0000313" key="3">
    <source>
        <dbReference type="Proteomes" id="UP001231445"/>
    </source>
</evidence>
<keyword evidence="2" id="KW-0012">Acyltransferase</keyword>
<dbReference type="Proteomes" id="UP001231445">
    <property type="component" value="Chromosome"/>
</dbReference>
<keyword evidence="2" id="KW-0808">Transferase</keyword>
<evidence type="ECO:0000313" key="2">
    <source>
        <dbReference type="EMBL" id="WIW95713.1"/>
    </source>
</evidence>
<dbReference type="EMBL" id="CP127221">
    <property type="protein sequence ID" value="WIW95713.1"/>
    <property type="molecule type" value="Genomic_DNA"/>
</dbReference>
<name>A0A9Y2B9D7_9SPHN</name>
<gene>
    <name evidence="2" type="ORF">QQX03_00980</name>
</gene>
<protein>
    <submittedName>
        <fullName evidence="2">N-acetyltransferase</fullName>
        <ecNumber evidence="2">2.3.1.-</ecNumber>
    </submittedName>
</protein>
<evidence type="ECO:0000259" key="1">
    <source>
        <dbReference type="PROSITE" id="PS51186"/>
    </source>
</evidence>
<dbReference type="SUPFAM" id="SSF55729">
    <property type="entry name" value="Acyl-CoA N-acyltransferases (Nat)"/>
    <property type="match status" value="1"/>
</dbReference>
<dbReference type="InterPro" id="IPR000182">
    <property type="entry name" value="GNAT_dom"/>
</dbReference>
<dbReference type="AlphaFoldDB" id="A0A9Y2B9D7"/>
<dbReference type="Gene3D" id="3.40.630.30">
    <property type="match status" value="1"/>
</dbReference>
<sequence length="165" mass="17999">MSIACRPEELDDRRPIFKLTKAAFKDMPFSDGDEQELVDRLRKDGDLALSLVAETPEGIIGHIAFSPVTISDGTKNWYGLGPVSVWPELQGKGVGSALINHGITQMRAMCAKGIVLLGSPEYYSRFGFKSDPSLAYPGPPAEYFQYLTLVGVRPTGTVKFAPGFE</sequence>
<accession>A0A9Y2B9D7</accession>
<dbReference type="RefSeq" id="WP_285976027.1">
    <property type="nucleotide sequence ID" value="NZ_CP127221.1"/>
</dbReference>
<organism evidence="2 3">
    <name type="scientific">Altererythrobacter rubellus</name>
    <dbReference type="NCBI Taxonomy" id="2173831"/>
    <lineage>
        <taxon>Bacteria</taxon>
        <taxon>Pseudomonadati</taxon>
        <taxon>Pseudomonadota</taxon>
        <taxon>Alphaproteobacteria</taxon>
        <taxon>Sphingomonadales</taxon>
        <taxon>Erythrobacteraceae</taxon>
        <taxon>Altererythrobacter</taxon>
    </lineage>
</organism>
<dbReference type="GO" id="GO:0016747">
    <property type="term" value="F:acyltransferase activity, transferring groups other than amino-acyl groups"/>
    <property type="evidence" value="ECO:0007669"/>
    <property type="project" value="InterPro"/>
</dbReference>
<reference evidence="2 3" key="1">
    <citation type="submission" date="2023-06" db="EMBL/GenBank/DDBJ databases">
        <title>Altererythrobacter rubellus NBRC 112769 genome.</title>
        <authorList>
            <person name="Zhang K."/>
        </authorList>
    </citation>
    <scope>NUCLEOTIDE SEQUENCE [LARGE SCALE GENOMIC DNA]</scope>
    <source>
        <strain evidence="2 3">NBRC 112769</strain>
    </source>
</reference>
<dbReference type="EC" id="2.3.1.-" evidence="2"/>
<dbReference type="PROSITE" id="PS51186">
    <property type="entry name" value="GNAT"/>
    <property type="match status" value="1"/>
</dbReference>
<dbReference type="Pfam" id="PF13527">
    <property type="entry name" value="Acetyltransf_9"/>
    <property type="match status" value="1"/>
</dbReference>
<dbReference type="CDD" id="cd04301">
    <property type="entry name" value="NAT_SF"/>
    <property type="match status" value="1"/>
</dbReference>
<proteinExistence type="predicted"/>
<dbReference type="InterPro" id="IPR016181">
    <property type="entry name" value="Acyl_CoA_acyltransferase"/>
</dbReference>
<dbReference type="KEGG" id="arue:QQX03_00980"/>
<keyword evidence="3" id="KW-1185">Reference proteome</keyword>
<feature type="domain" description="N-acetyltransferase" evidence="1">
    <location>
        <begin position="3"/>
        <end position="150"/>
    </location>
</feature>